<dbReference type="AlphaFoldDB" id="U4KZL5"/>
<dbReference type="Proteomes" id="UP000018144">
    <property type="component" value="Unassembled WGS sequence"/>
</dbReference>
<keyword evidence="8 13" id="KW-1133">Transmembrane helix</keyword>
<feature type="transmembrane region" description="Helical" evidence="13">
    <location>
        <begin position="144"/>
        <end position="164"/>
    </location>
</feature>
<name>U4KZL5_PYROM</name>
<keyword evidence="10 13" id="KW-0496">Mitochondrion</keyword>
<accession>U4KZL5</accession>
<evidence type="ECO:0000313" key="15">
    <source>
        <dbReference type="EMBL" id="CCX07935.1"/>
    </source>
</evidence>
<feature type="compositionally biased region" description="Basic and acidic residues" evidence="14">
    <location>
        <begin position="32"/>
        <end position="47"/>
    </location>
</feature>
<feature type="compositionally biased region" description="Low complexity" evidence="14">
    <location>
        <begin position="82"/>
        <end position="95"/>
    </location>
</feature>
<dbReference type="GO" id="GO:0061617">
    <property type="term" value="C:MICOS complex"/>
    <property type="evidence" value="ECO:0007669"/>
    <property type="project" value="TreeGrafter"/>
</dbReference>
<comment type="subcellular location">
    <subcellularLocation>
        <location evidence="1 13">Mitochondrion inner membrane</location>
        <topology evidence="1 13">Single-pass membrane protein</topology>
    </subcellularLocation>
</comment>
<dbReference type="OrthoDB" id="10261039at2759"/>
<evidence type="ECO:0000256" key="12">
    <source>
        <dbReference type="ARBA" id="ARBA00025571"/>
    </source>
</evidence>
<dbReference type="OMA" id="RLDHQMQ"/>
<evidence type="ECO:0000256" key="6">
    <source>
        <dbReference type="ARBA" id="ARBA00022792"/>
    </source>
</evidence>
<protein>
    <recommendedName>
        <fullName evidence="4 13">MICOS complex subunit MIC60</fullName>
    </recommendedName>
    <alternativeName>
        <fullName evidence="13">Mitofilin</fullName>
    </alternativeName>
</protein>
<evidence type="ECO:0000256" key="1">
    <source>
        <dbReference type="ARBA" id="ARBA00004434"/>
    </source>
</evidence>
<evidence type="ECO:0000256" key="11">
    <source>
        <dbReference type="ARBA" id="ARBA00023136"/>
    </source>
</evidence>
<feature type="compositionally biased region" description="Low complexity" evidence="14">
    <location>
        <begin position="118"/>
        <end position="134"/>
    </location>
</feature>
<evidence type="ECO:0000256" key="5">
    <source>
        <dbReference type="ARBA" id="ARBA00022692"/>
    </source>
</evidence>
<organism evidence="15 16">
    <name type="scientific">Pyronema omphalodes (strain CBS 100304)</name>
    <name type="common">Pyronema confluens</name>
    <dbReference type="NCBI Taxonomy" id="1076935"/>
    <lineage>
        <taxon>Eukaryota</taxon>
        <taxon>Fungi</taxon>
        <taxon>Dikarya</taxon>
        <taxon>Ascomycota</taxon>
        <taxon>Pezizomycotina</taxon>
        <taxon>Pezizomycetes</taxon>
        <taxon>Pezizales</taxon>
        <taxon>Pyronemataceae</taxon>
        <taxon>Pyronema</taxon>
    </lineage>
</organism>
<dbReference type="PANTHER" id="PTHR15415:SF7">
    <property type="entry name" value="MICOS COMPLEX SUBUNIT MIC60"/>
    <property type="match status" value="1"/>
</dbReference>
<proteinExistence type="inferred from homology"/>
<dbReference type="Pfam" id="PF09731">
    <property type="entry name" value="Mitofilin"/>
    <property type="match status" value="2"/>
</dbReference>
<dbReference type="EMBL" id="HF935383">
    <property type="protein sequence ID" value="CCX07935.1"/>
    <property type="molecule type" value="Genomic_DNA"/>
</dbReference>
<sequence>MLRLPTTSSAAAARAIGLRVQRPQLALAQRRAFADKANTKPSIKDSKPVVLPGGASPAAPAAPPPAKAASSASPPVKPTPATPTSSVGTAPTQVPLTPPSPPKTQTTPPAGDAPKPSAFTAVPPAKPAAPFTATPKKTHKIRNFLLGLTLLTAGSFGAGVFYSLKSDNVHDFFTEYVPFGEEAVLYFEEREFRRRFPNALSRIQQVDSPKVTIPRASGATWKIADQNSEGPRSTDVGKPGPHISSHVEIPADKPAVEAKIVDVKPAGSSKDVAKVEAVAKPASEKPSIAAPGPAATLAAVTLENPNDPVVQDLVNVVNNLINTVNSSNSAATFGPAIEAAKKELDHLNTEIGALKAGMEQAVQDKLNERDLEFAKAAQGLLTNVNNQVEDIQHHLRDEFESERERIAMAYQRKLQLELERSREVSEQRYRNELLDQAIEMKRTWISEIENRVESERGGRLGKLKELEDKVSELEKLTTQWNQVIDTNLKTQKTFTALEAVKASYESPDQPKPFLREMAALKEVAGDDEVIAAAIGSINPAAYQNGVATHAMLVDRFRKLSGEIRRAALLPEDAGVAAHAGNWVLSKLMFKKQGLAQGGDVESILAKTETYLEEGDVDSAAREMNQLNGWARKLAQDWMREARLVLEVQQALDVIAAEARVQSLRVQGNN</sequence>
<comment type="subunit">
    <text evidence="3 13">Component of the mitochondrial contact site and cristae organizing system (MICOS) complex.</text>
</comment>
<evidence type="ECO:0000256" key="8">
    <source>
        <dbReference type="ARBA" id="ARBA00022989"/>
    </source>
</evidence>
<keyword evidence="5 13" id="KW-0812">Transmembrane</keyword>
<gene>
    <name evidence="15" type="ORF">PCON_07524</name>
</gene>
<comment type="similarity">
    <text evidence="2 13">Belongs to the MICOS complex subunit Mic60 family.</text>
</comment>
<evidence type="ECO:0000256" key="3">
    <source>
        <dbReference type="ARBA" id="ARBA00011875"/>
    </source>
</evidence>
<dbReference type="InterPro" id="IPR019133">
    <property type="entry name" value="MIC60"/>
</dbReference>
<keyword evidence="7" id="KW-0809">Transit peptide</keyword>
<comment type="function">
    <text evidence="12">Component of the MICOS complex, a large protein complex of the mitochondrial inner membrane that plays crucial roles in the maintenance of crista junctions, inner membrane architecture, and formation of contact sites to the outer membrane. Plays a role in keeping cristae membranes connected to the inner boundary membrane. Also promotes protein import via the mitochondrial intermembrane space assembly (MIA) pathway.</text>
</comment>
<evidence type="ECO:0000313" key="16">
    <source>
        <dbReference type="Proteomes" id="UP000018144"/>
    </source>
</evidence>
<keyword evidence="11 13" id="KW-0472">Membrane</keyword>
<evidence type="ECO:0000256" key="10">
    <source>
        <dbReference type="ARBA" id="ARBA00023128"/>
    </source>
</evidence>
<keyword evidence="9" id="KW-0175">Coiled coil</keyword>
<reference evidence="15 16" key="1">
    <citation type="journal article" date="2013" name="PLoS Genet.">
        <title>The genome and development-dependent transcriptomes of Pyronema confluens: a window into fungal evolution.</title>
        <authorList>
            <person name="Traeger S."/>
            <person name="Altegoer F."/>
            <person name="Freitag M."/>
            <person name="Gabaldon T."/>
            <person name="Kempken F."/>
            <person name="Kumar A."/>
            <person name="Marcet-Houben M."/>
            <person name="Poggeler S."/>
            <person name="Stajich J.E."/>
            <person name="Nowrousian M."/>
        </authorList>
    </citation>
    <scope>NUCLEOTIDE SEQUENCE [LARGE SCALE GENOMIC DNA]</scope>
    <source>
        <strain evidence="16">CBS 100304</strain>
        <tissue evidence="15">Vegetative mycelium</tissue>
    </source>
</reference>
<evidence type="ECO:0000256" key="4">
    <source>
        <dbReference type="ARBA" id="ARBA00018116"/>
    </source>
</evidence>
<evidence type="ECO:0000256" key="14">
    <source>
        <dbReference type="SAM" id="MobiDB-lite"/>
    </source>
</evidence>
<dbReference type="STRING" id="1076935.U4KZL5"/>
<evidence type="ECO:0000256" key="7">
    <source>
        <dbReference type="ARBA" id="ARBA00022946"/>
    </source>
</evidence>
<feature type="region of interest" description="Disordered" evidence="14">
    <location>
        <begin position="31"/>
        <end position="134"/>
    </location>
</feature>
<keyword evidence="16" id="KW-1185">Reference proteome</keyword>
<evidence type="ECO:0000256" key="13">
    <source>
        <dbReference type="RuleBase" id="RU363000"/>
    </source>
</evidence>
<evidence type="ECO:0000256" key="9">
    <source>
        <dbReference type="ARBA" id="ARBA00023054"/>
    </source>
</evidence>
<dbReference type="PANTHER" id="PTHR15415">
    <property type="entry name" value="MITOFILIN"/>
    <property type="match status" value="1"/>
</dbReference>
<keyword evidence="6 13" id="KW-0999">Mitochondrion inner membrane</keyword>
<dbReference type="GO" id="GO:0042407">
    <property type="term" value="P:cristae formation"/>
    <property type="evidence" value="ECO:0007669"/>
    <property type="project" value="TreeGrafter"/>
</dbReference>
<dbReference type="eggNOG" id="KOG1854">
    <property type="taxonomic scope" value="Eukaryota"/>
</dbReference>
<evidence type="ECO:0000256" key="2">
    <source>
        <dbReference type="ARBA" id="ARBA00010877"/>
    </source>
</evidence>